<dbReference type="EMBL" id="CP046996">
    <property type="protein sequence ID" value="QHA00143.1"/>
    <property type="molecule type" value="Genomic_DNA"/>
</dbReference>
<reference evidence="2 3" key="1">
    <citation type="submission" date="2019-12" db="EMBL/GenBank/DDBJ databases">
        <title>Sequence classification of anaerobic respiratory reductive dehalogenases: First we see many, then we see few.</title>
        <authorList>
            <person name="Molenda O."/>
            <person name="Puentes Jacome L.A."/>
            <person name="Cao X."/>
            <person name="Nesbo C.L."/>
            <person name="Tang S."/>
            <person name="Morson N."/>
            <person name="Patron J."/>
            <person name="Lomheim L."/>
            <person name="Wishart D.S."/>
            <person name="Edwards E.A."/>
        </authorList>
    </citation>
    <scope>NUCLEOTIDE SEQUENCE [LARGE SCALE GENOMIC DNA]</scope>
    <source>
        <strain evidence="2 3">12DCA</strain>
    </source>
</reference>
<gene>
    <name evidence="2" type="ORF">GQ588_05520</name>
</gene>
<evidence type="ECO:0000313" key="3">
    <source>
        <dbReference type="Proteomes" id="UP000430508"/>
    </source>
</evidence>
<dbReference type="InterPro" id="IPR001448">
    <property type="entry name" value="SASP_alpha/beta-type"/>
</dbReference>
<dbReference type="RefSeq" id="WP_019225659.1">
    <property type="nucleotide sequence ID" value="NZ_CP046996.1"/>
</dbReference>
<sequence length="44" mass="5167">MTEAKKDTASELENLKYEIAQEMGLPQKKTKRKSKNREDVKNKE</sequence>
<evidence type="ECO:0000313" key="2">
    <source>
        <dbReference type="EMBL" id="QHA00143.1"/>
    </source>
</evidence>
<dbReference type="PROSITE" id="PS00304">
    <property type="entry name" value="SASP_1"/>
    <property type="match status" value="1"/>
</dbReference>
<dbReference type="GO" id="GO:0006265">
    <property type="term" value="P:DNA topological change"/>
    <property type="evidence" value="ECO:0007669"/>
    <property type="project" value="InterPro"/>
</dbReference>
<feature type="region of interest" description="Disordered" evidence="1">
    <location>
        <begin position="20"/>
        <end position="44"/>
    </location>
</feature>
<organism evidence="2 3">
    <name type="scientific">Dehalobacter restrictus</name>
    <dbReference type="NCBI Taxonomy" id="55583"/>
    <lineage>
        <taxon>Bacteria</taxon>
        <taxon>Bacillati</taxon>
        <taxon>Bacillota</taxon>
        <taxon>Clostridia</taxon>
        <taxon>Eubacteriales</taxon>
        <taxon>Desulfitobacteriaceae</taxon>
        <taxon>Dehalobacter</taxon>
    </lineage>
</organism>
<dbReference type="GO" id="GO:0003690">
    <property type="term" value="F:double-stranded DNA binding"/>
    <property type="evidence" value="ECO:0007669"/>
    <property type="project" value="InterPro"/>
</dbReference>
<accession>A0A857DH69</accession>
<name>A0A857DH69_9FIRM</name>
<protein>
    <submittedName>
        <fullName evidence="2">Small, acid-soluble spore protein, alpha/beta type</fullName>
    </submittedName>
</protein>
<evidence type="ECO:0000256" key="1">
    <source>
        <dbReference type="SAM" id="MobiDB-lite"/>
    </source>
</evidence>
<dbReference type="Pfam" id="PF00269">
    <property type="entry name" value="SASP"/>
    <property type="match status" value="1"/>
</dbReference>
<dbReference type="Proteomes" id="UP000430508">
    <property type="component" value="Chromosome"/>
</dbReference>
<proteinExistence type="predicted"/>
<dbReference type="InterPro" id="IPR018126">
    <property type="entry name" value="SASP_alpha/beta-type_CS"/>
</dbReference>
<dbReference type="AlphaFoldDB" id="A0A857DH69"/>